<feature type="compositionally biased region" description="Basic and acidic residues" evidence="1">
    <location>
        <begin position="38"/>
        <end position="66"/>
    </location>
</feature>
<dbReference type="RefSeq" id="WP_117321830.1">
    <property type="nucleotide sequence ID" value="NZ_QVTD01000003.1"/>
</dbReference>
<evidence type="ECO:0000256" key="2">
    <source>
        <dbReference type="SAM" id="Phobius"/>
    </source>
</evidence>
<dbReference type="OrthoDB" id="2939102at2"/>
<reference evidence="3 4" key="1">
    <citation type="submission" date="2018-08" db="EMBL/GenBank/DDBJ databases">
        <title>Bacillus chawlae sp. nov., Bacillus glennii sp. nov., and Bacillus saganii sp. nov. Isolated from the Vehicle Assembly Building at Kennedy Space Center where the Viking Spacecraft were Assembled.</title>
        <authorList>
            <person name="Seuylemezian A."/>
            <person name="Vaishampayan P."/>
        </authorList>
    </citation>
    <scope>NUCLEOTIDE SEQUENCE [LARGE SCALE GENOMIC DNA]</scope>
    <source>
        <strain evidence="3 4">V44-8</strain>
    </source>
</reference>
<dbReference type="InterPro" id="IPR024232">
    <property type="entry name" value="SpoIIIAH"/>
</dbReference>
<keyword evidence="2" id="KW-0472">Membrane</keyword>
<dbReference type="Proteomes" id="UP000262939">
    <property type="component" value="Unassembled WGS sequence"/>
</dbReference>
<sequence>MLLKKQTVWLLTMLSLVVVLSVYYLTTPEKQPVNMAGTEEKEEKQQEAGVKKEDAKQPVAKKETKDGATVVTREAGDDAFEALRMELTDLRSKQKEELTAIVANTKLSAEEISDAKQKIEELNSVEEKETIIEKLVLTMDYDAALVRVNGKDVDITVKADKLSPSAANSIIQLVNKEFDSTHDVVVNFQPEK</sequence>
<dbReference type="Gene3D" id="1.10.287.4300">
    <property type="entry name" value="Stage III sporulation protein AH-like"/>
    <property type="match status" value="1"/>
</dbReference>
<feature type="transmembrane region" description="Helical" evidence="2">
    <location>
        <begin position="7"/>
        <end position="25"/>
    </location>
</feature>
<comment type="caution">
    <text evidence="3">The sequence shown here is derived from an EMBL/GenBank/DDBJ whole genome shotgun (WGS) entry which is preliminary data.</text>
</comment>
<accession>A0A372LH74</accession>
<keyword evidence="2" id="KW-1133">Transmembrane helix</keyword>
<keyword evidence="4" id="KW-1185">Reference proteome</keyword>
<protein>
    <submittedName>
        <fullName evidence="3">SpoIIIAH-like family protein</fullName>
    </submittedName>
</protein>
<feature type="region of interest" description="Disordered" evidence="1">
    <location>
        <begin position="34"/>
        <end position="67"/>
    </location>
</feature>
<keyword evidence="2" id="KW-0812">Transmembrane</keyword>
<proteinExistence type="predicted"/>
<evidence type="ECO:0000256" key="1">
    <source>
        <dbReference type="SAM" id="MobiDB-lite"/>
    </source>
</evidence>
<dbReference type="Pfam" id="PF12685">
    <property type="entry name" value="SpoIIIAH"/>
    <property type="match status" value="1"/>
</dbReference>
<evidence type="ECO:0000313" key="3">
    <source>
        <dbReference type="EMBL" id="RFU65657.1"/>
    </source>
</evidence>
<dbReference type="EMBL" id="QVTD01000003">
    <property type="protein sequence ID" value="RFU65657.1"/>
    <property type="molecule type" value="Genomic_DNA"/>
</dbReference>
<gene>
    <name evidence="3" type="ORF">D0466_07230</name>
</gene>
<dbReference type="AlphaFoldDB" id="A0A372LH74"/>
<name>A0A372LH74_9BACI</name>
<evidence type="ECO:0000313" key="4">
    <source>
        <dbReference type="Proteomes" id="UP000262939"/>
    </source>
</evidence>
<organism evidence="3 4">
    <name type="scientific">Peribacillus glennii</name>
    <dbReference type="NCBI Taxonomy" id="2303991"/>
    <lineage>
        <taxon>Bacteria</taxon>
        <taxon>Bacillati</taxon>
        <taxon>Bacillota</taxon>
        <taxon>Bacilli</taxon>
        <taxon>Bacillales</taxon>
        <taxon>Bacillaceae</taxon>
        <taxon>Peribacillus</taxon>
    </lineage>
</organism>
<dbReference type="InterPro" id="IPR038503">
    <property type="entry name" value="SpoIIIAH_sf"/>
</dbReference>